<evidence type="ECO:0000256" key="2">
    <source>
        <dbReference type="PIRSR" id="PIRSR005211-1"/>
    </source>
</evidence>
<proteinExistence type="inferred from homology"/>
<dbReference type="PIRSF" id="PIRSF005211">
    <property type="entry name" value="Ab_hydro_YheT"/>
    <property type="match status" value="1"/>
</dbReference>
<accession>A0A8H6RI02</accession>
<dbReference type="PANTHER" id="PTHR10794:SF63">
    <property type="entry name" value="ALPHA_BETA HYDROLASE 1, ISOFORM A"/>
    <property type="match status" value="1"/>
</dbReference>
<reference evidence="4" key="1">
    <citation type="submission" date="2020-04" db="EMBL/GenBank/DDBJ databases">
        <title>Draft genome resource of the tomato pathogen Pseudocercospora fuligena.</title>
        <authorList>
            <person name="Zaccaron A."/>
        </authorList>
    </citation>
    <scope>NUCLEOTIDE SEQUENCE</scope>
    <source>
        <strain evidence="4">PF001</strain>
    </source>
</reference>
<dbReference type="Gene3D" id="3.40.50.1820">
    <property type="entry name" value="alpha/beta hydrolase"/>
    <property type="match status" value="1"/>
</dbReference>
<feature type="domain" description="AB hydrolase-1" evidence="3">
    <location>
        <begin position="159"/>
        <end position="388"/>
    </location>
</feature>
<dbReference type="InterPro" id="IPR050960">
    <property type="entry name" value="AB_hydrolase_4_sf"/>
</dbReference>
<dbReference type="GO" id="GO:0047372">
    <property type="term" value="F:monoacylglycerol lipase activity"/>
    <property type="evidence" value="ECO:0007669"/>
    <property type="project" value="TreeGrafter"/>
</dbReference>
<dbReference type="InterPro" id="IPR012020">
    <property type="entry name" value="ABHD4"/>
</dbReference>
<dbReference type="InterPro" id="IPR000073">
    <property type="entry name" value="AB_hydrolase_1"/>
</dbReference>
<dbReference type="Pfam" id="PF00561">
    <property type="entry name" value="Abhydrolase_1"/>
    <property type="match status" value="1"/>
</dbReference>
<evidence type="ECO:0000313" key="4">
    <source>
        <dbReference type="EMBL" id="KAF7191344.1"/>
    </source>
</evidence>
<dbReference type="GO" id="GO:0008126">
    <property type="term" value="F:acetylesterase activity"/>
    <property type="evidence" value="ECO:0007669"/>
    <property type="project" value="TreeGrafter"/>
</dbReference>
<sequence>MLLHCQIHHNSDVHHPMPRPWSIDLRGERPRLTHANQTIKFISKDGSEEQLHDFCSRIIPPCNLNSALFNGHAQTAWTVVSPEGPAIYYKRRTFAAEDLTYQGHFAVDFVSCPPGLLRRFEDNDITEDPTRVGHTYLPPRTTYLTQHAFNALKSQDDKPVVIVLHGLSGGSYEAYVRYALAPLVVTTGESKGISGGDWEALVVNSRGCAGSRVTSRLLYHARSTWDIRQVVKWARRTWSNRPLYAMGFSIGANILTNYIAEEGSNCILKAAVVVSNPWDLEACHQALQRSYLGMEVYSTTMGASMRSVFDTHKDQILSQNQDIDAERIKSGKYLFEFDRDLQCPLWGFESHEAYYRQASSSNNIHAISIPLLALHAEDDPITGIEAVPFEEFERNPFTTFCLTCQGGHLGWFEVGGGRWYARATTAFLNGIQSSFDTWREPEKDLARDSEVSLQQ</sequence>
<keyword evidence="5" id="KW-1185">Reference proteome</keyword>
<feature type="active site" description="Charge relay system" evidence="2">
    <location>
        <position position="379"/>
    </location>
</feature>
<dbReference type="InterPro" id="IPR029058">
    <property type="entry name" value="AB_hydrolase_fold"/>
</dbReference>
<feature type="active site" description="Charge relay system" evidence="2">
    <location>
        <position position="408"/>
    </location>
</feature>
<dbReference type="GO" id="GO:0051792">
    <property type="term" value="P:medium-chain fatty acid biosynthetic process"/>
    <property type="evidence" value="ECO:0007669"/>
    <property type="project" value="TreeGrafter"/>
</dbReference>
<dbReference type="SUPFAM" id="SSF53474">
    <property type="entry name" value="alpha/beta-Hydrolases"/>
    <property type="match status" value="1"/>
</dbReference>
<evidence type="ECO:0000256" key="1">
    <source>
        <dbReference type="ARBA" id="ARBA00010884"/>
    </source>
</evidence>
<dbReference type="GO" id="GO:0051793">
    <property type="term" value="P:medium-chain fatty acid catabolic process"/>
    <property type="evidence" value="ECO:0007669"/>
    <property type="project" value="TreeGrafter"/>
</dbReference>
<organism evidence="4 5">
    <name type="scientific">Pseudocercospora fuligena</name>
    <dbReference type="NCBI Taxonomy" id="685502"/>
    <lineage>
        <taxon>Eukaryota</taxon>
        <taxon>Fungi</taxon>
        <taxon>Dikarya</taxon>
        <taxon>Ascomycota</taxon>
        <taxon>Pezizomycotina</taxon>
        <taxon>Dothideomycetes</taxon>
        <taxon>Dothideomycetidae</taxon>
        <taxon>Mycosphaerellales</taxon>
        <taxon>Mycosphaerellaceae</taxon>
        <taxon>Pseudocercospora</taxon>
    </lineage>
</organism>
<comment type="similarity">
    <text evidence="1">Belongs to the AB hydrolase superfamily. AB hydrolase 4 family.</text>
</comment>
<gene>
    <name evidence="4" type="ORF">HII31_07367</name>
</gene>
<dbReference type="EMBL" id="JABCIY010000158">
    <property type="protein sequence ID" value="KAF7191344.1"/>
    <property type="molecule type" value="Genomic_DNA"/>
</dbReference>
<dbReference type="OrthoDB" id="5954035at2759"/>
<name>A0A8H6RI02_9PEZI</name>
<feature type="active site" description="Charge relay system" evidence="2">
    <location>
        <position position="249"/>
    </location>
</feature>
<protein>
    <submittedName>
        <fullName evidence="4">Putative esterase</fullName>
    </submittedName>
</protein>
<dbReference type="Proteomes" id="UP000660729">
    <property type="component" value="Unassembled WGS sequence"/>
</dbReference>
<evidence type="ECO:0000259" key="3">
    <source>
        <dbReference type="Pfam" id="PF00561"/>
    </source>
</evidence>
<dbReference type="AlphaFoldDB" id="A0A8H6RI02"/>
<evidence type="ECO:0000313" key="5">
    <source>
        <dbReference type="Proteomes" id="UP000660729"/>
    </source>
</evidence>
<comment type="caution">
    <text evidence="4">The sequence shown here is derived from an EMBL/GenBank/DDBJ whole genome shotgun (WGS) entry which is preliminary data.</text>
</comment>
<dbReference type="PANTHER" id="PTHR10794">
    <property type="entry name" value="ABHYDROLASE DOMAIN-CONTAINING PROTEIN"/>
    <property type="match status" value="1"/>
</dbReference>